<dbReference type="Proteomes" id="UP000030147">
    <property type="component" value="Unassembled WGS sequence"/>
</dbReference>
<dbReference type="OrthoDB" id="2588128at2"/>
<proteinExistence type="predicted"/>
<evidence type="ECO:0000313" key="2">
    <source>
        <dbReference type="EMBL" id="KGP74513.1"/>
    </source>
</evidence>
<evidence type="ECO:0000313" key="3">
    <source>
        <dbReference type="Proteomes" id="UP000030147"/>
    </source>
</evidence>
<evidence type="ECO:0000256" key="1">
    <source>
        <dbReference type="SAM" id="Phobius"/>
    </source>
</evidence>
<reference evidence="2 3" key="1">
    <citation type="journal article" date="2015" name="Stand. Genomic Sci.">
        <title>High quality draft genome sequence of the moderately halophilic bacterium Pontibacillus yanchengensis Y32(T) and comparison among Pontibacillus genomes.</title>
        <authorList>
            <person name="Huang J."/>
            <person name="Qiao Z.X."/>
            <person name="Tang J.W."/>
            <person name="Wang G."/>
        </authorList>
    </citation>
    <scope>NUCLEOTIDE SEQUENCE [LARGE SCALE GENOMIC DNA]</scope>
    <source>
        <strain evidence="2 3">Y32</strain>
    </source>
</reference>
<keyword evidence="1" id="KW-0472">Membrane</keyword>
<sequence length="419" mass="48170">MSNNIKKEVDKITIPEQLEKNREKGIHQAAEAQVHRKQTSFQKWMVASVLIVLLGSAFMYHSEVIAAVQKALQYVPGIGVVEEEESEGERYVLEETKEVEVDGGTVTITNVVVDSEQIYAVLSGEGTPQYLEMTLVNDSGKKYTFNSSYWSSSSNQWTSNFYEKGEFNLSGQVEVVLRDKTIPITLVETKSYETFRDMGITDTQNGITIAAIPSRDGDKGRISLVSQHSEDFTIKEYGLHEVPEDKKIHVQDNEQKQYELSRYKGISRASNELYFELPTEEKEYYTLRIPVVNVEYKDEVEITLPLPKDEEKIDESFKLAGYPVDITGLERTDDDRLRINVDVHYEENDSRSLHMFRIKEKSHMAKFNPKTNVIQYLEFDVDWDQEKVNVKFDEPEVFMRGPWEFGDEGTGSSSLRFPE</sequence>
<keyword evidence="1" id="KW-1133">Transmembrane helix</keyword>
<comment type="caution">
    <text evidence="2">The sequence shown here is derived from an EMBL/GenBank/DDBJ whole genome shotgun (WGS) entry which is preliminary data.</text>
</comment>
<dbReference type="eggNOG" id="ENOG5033VRM">
    <property type="taxonomic scope" value="Bacteria"/>
</dbReference>
<evidence type="ECO:0008006" key="4">
    <source>
        <dbReference type="Google" id="ProtNLM"/>
    </source>
</evidence>
<dbReference type="EMBL" id="AVBF01000002">
    <property type="protein sequence ID" value="KGP74513.1"/>
    <property type="molecule type" value="Genomic_DNA"/>
</dbReference>
<dbReference type="AlphaFoldDB" id="A0A0A2TJA3"/>
<protein>
    <recommendedName>
        <fullName evidence="4">DUF4179 domain-containing protein</fullName>
    </recommendedName>
</protein>
<name>A0A0A2TJA3_9BACI</name>
<organism evidence="2 3">
    <name type="scientific">Pontibacillus yanchengensis Y32</name>
    <dbReference type="NCBI Taxonomy" id="1385514"/>
    <lineage>
        <taxon>Bacteria</taxon>
        <taxon>Bacillati</taxon>
        <taxon>Bacillota</taxon>
        <taxon>Bacilli</taxon>
        <taxon>Bacillales</taxon>
        <taxon>Bacillaceae</taxon>
        <taxon>Pontibacillus</taxon>
    </lineage>
</organism>
<keyword evidence="3" id="KW-1185">Reference proteome</keyword>
<feature type="transmembrane region" description="Helical" evidence="1">
    <location>
        <begin position="44"/>
        <end position="61"/>
    </location>
</feature>
<keyword evidence="1" id="KW-0812">Transmembrane</keyword>
<dbReference type="RefSeq" id="WP_036815465.1">
    <property type="nucleotide sequence ID" value="NZ_AVBF01000002.1"/>
</dbReference>
<dbReference type="STRING" id="1385514.N782_12500"/>
<gene>
    <name evidence="2" type="ORF">N782_12500</name>
</gene>
<accession>A0A0A2TJA3</accession>